<dbReference type="EMBL" id="BRXS01000005">
    <property type="protein sequence ID" value="GLC27032.1"/>
    <property type="molecule type" value="Genomic_DNA"/>
</dbReference>
<dbReference type="InterPro" id="IPR036250">
    <property type="entry name" value="AcylCo_DH-like_C"/>
</dbReference>
<accession>A0AA37QB27</accession>
<evidence type="ECO:0000256" key="2">
    <source>
        <dbReference type="ARBA" id="ARBA00009347"/>
    </source>
</evidence>
<dbReference type="PANTHER" id="PTHR43884:SF9">
    <property type="entry name" value="COMPLEX I ASSEMBLY FACTOR ACAD9, MITOCHONDRIAL"/>
    <property type="match status" value="1"/>
</dbReference>
<feature type="region of interest" description="Disordered" evidence="9">
    <location>
        <begin position="596"/>
        <end position="630"/>
    </location>
</feature>
<comment type="cofactor">
    <cofactor evidence="1 8">
        <name>FAD</name>
        <dbReference type="ChEBI" id="CHEBI:57692"/>
    </cofactor>
</comment>
<evidence type="ECO:0000256" key="9">
    <source>
        <dbReference type="SAM" id="MobiDB-lite"/>
    </source>
</evidence>
<evidence type="ECO:0000259" key="11">
    <source>
        <dbReference type="Pfam" id="PF02770"/>
    </source>
</evidence>
<proteinExistence type="inferred from homology"/>
<dbReference type="InterPro" id="IPR006091">
    <property type="entry name" value="Acyl-CoA_Oxase/DH_mid-dom"/>
</dbReference>
<evidence type="ECO:0000256" key="7">
    <source>
        <dbReference type="ARBA" id="ARBA00052546"/>
    </source>
</evidence>
<dbReference type="AlphaFoldDB" id="A0AA37QB27"/>
<dbReference type="InterPro" id="IPR013786">
    <property type="entry name" value="AcylCoA_DH/ox_N"/>
</dbReference>
<keyword evidence="5" id="KW-0809">Transit peptide</keyword>
<reference evidence="14" key="1">
    <citation type="submission" date="2022-08" db="EMBL/GenBank/DDBJ databases">
        <title>Draft genome sequencing of Roseisolibacter agri AW1220.</title>
        <authorList>
            <person name="Tobiishi Y."/>
            <person name="Tonouchi A."/>
        </authorList>
    </citation>
    <scope>NUCLEOTIDE SEQUENCE</scope>
    <source>
        <strain evidence="14">AW1220</strain>
    </source>
</reference>
<dbReference type="GO" id="GO:0006631">
    <property type="term" value="P:fatty acid metabolic process"/>
    <property type="evidence" value="ECO:0007669"/>
    <property type="project" value="UniProtKB-ARBA"/>
</dbReference>
<evidence type="ECO:0000259" key="10">
    <source>
        <dbReference type="Pfam" id="PF00441"/>
    </source>
</evidence>
<keyword evidence="4 8" id="KW-0274">FAD</keyword>
<sequence length="630" mass="67366">MPSPTKSAAPDKPSFLRGLFAGAIHDALLFPFPDPLERRDADEARTVRRLIASAHAMRDAGLIDSARFDAEETIPDETIRAMAEAGLLGITVPREYGGLGLSSTGYARVFGEVAAMDASLGVVIGVHAGLGCKPLVLFGTDEQKARYLPALARGETLAAYALTEPETGSDAQHIVTRAEPDGEGGWRITGRKHWIGLAHRAGVITVFAQTPTTGRDGRPAQRPTAFIVRPDMPGFRVVGTVRKLGIRGSTQAELEFDRCAVPADHVLGQVGKGFSVAVNVLNGGRLSLAAGCAQGAKAIVGEMARYAEQRIQFGAPLASFEITQRKLSTLAAETYAADAMVGHLSAALDRGDVDAALEAAAAKVFNSELIWRAADEMVQVAGGRGYVMPYPYERMLRDARINRIFEGANDVLRLFIALNGIEGPAEKLQELGAALRKPIQNFNAVAGYATDRVRTALGSPVDGVDVRLHGRLLHHKRFLEKHTAELKGAAQAAILAHRKKIIERQLVTERLANMAIELYARSATIARTQRLLEERGEGACAHELALCDLFCVESGQRFRAQRELLGGRSEAVDDARRAVAARVRAAAGYDVSDAVLDRGGAEDGTAENRTADDDGARYGRAAASTSKLGA</sequence>
<feature type="domain" description="ACAD9/ACADV-like C-terminal" evidence="13">
    <location>
        <begin position="477"/>
        <end position="584"/>
    </location>
</feature>
<dbReference type="InterPro" id="IPR046373">
    <property type="entry name" value="Acyl-CoA_Oxase/DH_mid-dom_sf"/>
</dbReference>
<name>A0AA37QB27_9BACT</name>
<evidence type="ECO:0000313" key="14">
    <source>
        <dbReference type="EMBL" id="GLC27032.1"/>
    </source>
</evidence>
<dbReference type="Gene3D" id="2.40.110.10">
    <property type="entry name" value="Butyryl-CoA Dehydrogenase, subunit A, domain 2"/>
    <property type="match status" value="1"/>
</dbReference>
<organism evidence="14 15">
    <name type="scientific">Roseisolibacter agri</name>
    <dbReference type="NCBI Taxonomy" id="2014610"/>
    <lineage>
        <taxon>Bacteria</taxon>
        <taxon>Pseudomonadati</taxon>
        <taxon>Gemmatimonadota</taxon>
        <taxon>Gemmatimonadia</taxon>
        <taxon>Gemmatimonadales</taxon>
        <taxon>Gemmatimonadaceae</taxon>
        <taxon>Roseisolibacter</taxon>
    </lineage>
</organism>
<dbReference type="InterPro" id="IPR049448">
    <property type="entry name" value="ACAD9/ACADV-like_C"/>
</dbReference>
<dbReference type="InterPro" id="IPR037069">
    <property type="entry name" value="AcylCoA_DH/ox_N_sf"/>
</dbReference>
<evidence type="ECO:0000256" key="6">
    <source>
        <dbReference type="ARBA" id="ARBA00023002"/>
    </source>
</evidence>
<evidence type="ECO:0000256" key="8">
    <source>
        <dbReference type="RuleBase" id="RU362125"/>
    </source>
</evidence>
<dbReference type="Pfam" id="PF02771">
    <property type="entry name" value="Acyl-CoA_dh_N"/>
    <property type="match status" value="1"/>
</dbReference>
<evidence type="ECO:0000256" key="5">
    <source>
        <dbReference type="ARBA" id="ARBA00022946"/>
    </source>
</evidence>
<dbReference type="InterPro" id="IPR009075">
    <property type="entry name" value="AcylCo_DH/oxidase_C"/>
</dbReference>
<evidence type="ECO:0000313" key="15">
    <source>
        <dbReference type="Proteomes" id="UP001161325"/>
    </source>
</evidence>
<dbReference type="PANTHER" id="PTHR43884">
    <property type="entry name" value="ACYL-COA DEHYDROGENASE"/>
    <property type="match status" value="1"/>
</dbReference>
<comment type="similarity">
    <text evidence="2 8">Belongs to the acyl-CoA dehydrogenase family.</text>
</comment>
<dbReference type="Pfam" id="PF21343">
    <property type="entry name" value="ACAD9-ACADV_C"/>
    <property type="match status" value="1"/>
</dbReference>
<comment type="catalytic activity">
    <reaction evidence="7">
        <text>a 2,3-saturated acyl-CoA + A = a 2,3-dehydroacyl-CoA + AH2</text>
        <dbReference type="Rhea" id="RHEA:48608"/>
        <dbReference type="ChEBI" id="CHEBI:13193"/>
        <dbReference type="ChEBI" id="CHEBI:17499"/>
        <dbReference type="ChEBI" id="CHEBI:60015"/>
        <dbReference type="ChEBI" id="CHEBI:65111"/>
    </reaction>
</comment>
<feature type="domain" description="Acyl-CoA dehydrogenase/oxidase N-terminal" evidence="12">
    <location>
        <begin position="65"/>
        <end position="155"/>
    </location>
</feature>
<dbReference type="InterPro" id="IPR009100">
    <property type="entry name" value="AcylCoA_DH/oxidase_NM_dom_sf"/>
</dbReference>
<feature type="domain" description="Acyl-CoA dehydrogenase/oxidase C-terminal" evidence="10">
    <location>
        <begin position="271"/>
        <end position="417"/>
    </location>
</feature>
<evidence type="ECO:0000259" key="13">
    <source>
        <dbReference type="Pfam" id="PF21343"/>
    </source>
</evidence>
<evidence type="ECO:0000259" key="12">
    <source>
        <dbReference type="Pfam" id="PF02771"/>
    </source>
</evidence>
<dbReference type="FunFam" id="2.40.110.10:FF:000002">
    <property type="entry name" value="Acyl-CoA dehydrogenase fadE12"/>
    <property type="match status" value="1"/>
</dbReference>
<gene>
    <name evidence="14" type="primary">fadE10</name>
    <name evidence="14" type="ORF">rosag_35450</name>
</gene>
<dbReference type="Gene3D" id="1.20.140.10">
    <property type="entry name" value="Butyryl-CoA Dehydrogenase, subunit A, domain 3"/>
    <property type="match status" value="2"/>
</dbReference>
<dbReference type="SUPFAM" id="SSF56645">
    <property type="entry name" value="Acyl-CoA dehydrogenase NM domain-like"/>
    <property type="match status" value="1"/>
</dbReference>
<dbReference type="FunFam" id="1.20.140.10:FF:000019">
    <property type="entry name" value="Acyl-CoA dehydrogenase"/>
    <property type="match status" value="1"/>
</dbReference>
<dbReference type="GO" id="GO:0003995">
    <property type="term" value="F:acyl-CoA dehydrogenase activity"/>
    <property type="evidence" value="ECO:0007669"/>
    <property type="project" value="TreeGrafter"/>
</dbReference>
<evidence type="ECO:0000256" key="3">
    <source>
        <dbReference type="ARBA" id="ARBA00022630"/>
    </source>
</evidence>
<dbReference type="FunFam" id="1.10.540.10:FF:000001">
    <property type="entry name" value="Very long-chain-specific acyl-CoA dehydrogenase, mitochondrial"/>
    <property type="match status" value="1"/>
</dbReference>
<protein>
    <submittedName>
        <fullName evidence="14">Acyl-CoA dehydrogenase FadE10</fullName>
    </submittedName>
</protein>
<dbReference type="Pfam" id="PF00441">
    <property type="entry name" value="Acyl-CoA_dh_1"/>
    <property type="match status" value="1"/>
</dbReference>
<evidence type="ECO:0000256" key="4">
    <source>
        <dbReference type="ARBA" id="ARBA00022827"/>
    </source>
</evidence>
<evidence type="ECO:0000256" key="1">
    <source>
        <dbReference type="ARBA" id="ARBA00001974"/>
    </source>
</evidence>
<keyword evidence="3 8" id="KW-0285">Flavoprotein</keyword>
<dbReference type="RefSeq" id="WP_284351480.1">
    <property type="nucleotide sequence ID" value="NZ_BRXS01000005.1"/>
</dbReference>
<comment type="caution">
    <text evidence="14">The sequence shown here is derived from an EMBL/GenBank/DDBJ whole genome shotgun (WGS) entry which is preliminary data.</text>
</comment>
<keyword evidence="15" id="KW-1185">Reference proteome</keyword>
<dbReference type="SUPFAM" id="SSF47203">
    <property type="entry name" value="Acyl-CoA dehydrogenase C-terminal domain-like"/>
    <property type="match status" value="2"/>
</dbReference>
<dbReference type="Proteomes" id="UP001161325">
    <property type="component" value="Unassembled WGS sequence"/>
</dbReference>
<dbReference type="Gene3D" id="1.10.540.10">
    <property type="entry name" value="Acyl-CoA dehydrogenase/oxidase, N-terminal domain"/>
    <property type="match status" value="1"/>
</dbReference>
<keyword evidence="6 8" id="KW-0560">Oxidoreductase</keyword>
<feature type="domain" description="Acyl-CoA oxidase/dehydrogenase middle" evidence="11">
    <location>
        <begin position="159"/>
        <end position="259"/>
    </location>
</feature>
<dbReference type="Pfam" id="PF02770">
    <property type="entry name" value="Acyl-CoA_dh_M"/>
    <property type="match status" value="1"/>
</dbReference>
<dbReference type="GO" id="GO:0050660">
    <property type="term" value="F:flavin adenine dinucleotide binding"/>
    <property type="evidence" value="ECO:0007669"/>
    <property type="project" value="InterPro"/>
</dbReference>